<organism evidence="1 2">
    <name type="scientific">Arthrobacter russicus</name>
    <dbReference type="NCBI Taxonomy" id="172040"/>
    <lineage>
        <taxon>Bacteria</taxon>
        <taxon>Bacillati</taxon>
        <taxon>Actinomycetota</taxon>
        <taxon>Actinomycetes</taxon>
        <taxon>Micrococcales</taxon>
        <taxon>Micrococcaceae</taxon>
        <taxon>Arthrobacter</taxon>
    </lineage>
</organism>
<reference evidence="1 2" key="1">
    <citation type="submission" date="2023-07" db="EMBL/GenBank/DDBJ databases">
        <title>Sequencing the genomes of 1000 actinobacteria strains.</title>
        <authorList>
            <person name="Klenk H.-P."/>
        </authorList>
    </citation>
    <scope>NUCLEOTIDE SEQUENCE [LARGE SCALE GENOMIC DNA]</scope>
    <source>
        <strain evidence="1 2">DSM 14555</strain>
    </source>
</reference>
<comment type="caution">
    <text evidence="1">The sequence shown here is derived from an EMBL/GenBank/DDBJ whole genome shotgun (WGS) entry which is preliminary data.</text>
</comment>
<protein>
    <submittedName>
        <fullName evidence="1">Uncharacterized protein</fullName>
    </submittedName>
</protein>
<dbReference type="EMBL" id="JAVDQF010000001">
    <property type="protein sequence ID" value="MDR6270629.1"/>
    <property type="molecule type" value="Genomic_DNA"/>
</dbReference>
<keyword evidence="2" id="KW-1185">Reference proteome</keyword>
<accession>A0ABU1JES8</accession>
<name>A0ABU1JES8_9MICC</name>
<evidence type="ECO:0000313" key="1">
    <source>
        <dbReference type="EMBL" id="MDR6270629.1"/>
    </source>
</evidence>
<proteinExistence type="predicted"/>
<dbReference type="Proteomes" id="UP001185069">
    <property type="component" value="Unassembled WGS sequence"/>
</dbReference>
<evidence type="ECO:0000313" key="2">
    <source>
        <dbReference type="Proteomes" id="UP001185069"/>
    </source>
</evidence>
<dbReference type="RefSeq" id="WP_309799818.1">
    <property type="nucleotide sequence ID" value="NZ_BAAAHY010000003.1"/>
</dbReference>
<gene>
    <name evidence="1" type="ORF">JOE69_002867</name>
</gene>
<sequence length="92" mass="10039">MFRLTKTLSGAELLAVREDLLEDFRECVEVGLDYAADLAVSRASTVLRFIECPGILQPPIPAQAIAWPLGSETVEFLESVKNAGQEDFGLKA</sequence>